<dbReference type="EMBL" id="MFTJ01000028">
    <property type="protein sequence ID" value="OGI65336.1"/>
    <property type="molecule type" value="Genomic_DNA"/>
</dbReference>
<protein>
    <recommendedName>
        <fullName evidence="3">DUF192 domain-containing protein</fullName>
    </recommendedName>
</protein>
<dbReference type="InterPro" id="IPR003795">
    <property type="entry name" value="DUF192"/>
</dbReference>
<evidence type="ECO:0000313" key="1">
    <source>
        <dbReference type="EMBL" id="OGI65336.1"/>
    </source>
</evidence>
<accession>A0A1F6V764</accession>
<dbReference type="InterPro" id="IPR038695">
    <property type="entry name" value="Saro_0823-like_sf"/>
</dbReference>
<dbReference type="AlphaFoldDB" id="A0A1F6V764"/>
<proteinExistence type="predicted"/>
<organism evidence="1 2">
    <name type="scientific">Candidatus Nomurabacteria bacterium RIFCSPHIGHO2_01_FULL_39_10</name>
    <dbReference type="NCBI Taxonomy" id="1801733"/>
    <lineage>
        <taxon>Bacteria</taxon>
        <taxon>Candidatus Nomuraibacteriota</taxon>
    </lineage>
</organism>
<evidence type="ECO:0000313" key="2">
    <source>
        <dbReference type="Proteomes" id="UP000178700"/>
    </source>
</evidence>
<dbReference type="Gene3D" id="2.60.120.1140">
    <property type="entry name" value="Protein of unknown function DUF192"/>
    <property type="match status" value="1"/>
</dbReference>
<sequence length="111" mass="13312">MITNLTQNKLISEHELRANTFLKQALGLMFRIKKHNLIMTFPTPRKISLHNFFVFYPLDILLLNEKKEIIEIKHNFKPFTFYNGNKNNKAKYVIELAHRNNNYQSKDKVEF</sequence>
<dbReference type="Pfam" id="PF02643">
    <property type="entry name" value="DUF192"/>
    <property type="match status" value="1"/>
</dbReference>
<reference evidence="1 2" key="1">
    <citation type="journal article" date="2016" name="Nat. Commun.">
        <title>Thousands of microbial genomes shed light on interconnected biogeochemical processes in an aquifer system.</title>
        <authorList>
            <person name="Anantharaman K."/>
            <person name="Brown C.T."/>
            <person name="Hug L.A."/>
            <person name="Sharon I."/>
            <person name="Castelle C.J."/>
            <person name="Probst A.J."/>
            <person name="Thomas B.C."/>
            <person name="Singh A."/>
            <person name="Wilkins M.J."/>
            <person name="Karaoz U."/>
            <person name="Brodie E.L."/>
            <person name="Williams K.H."/>
            <person name="Hubbard S.S."/>
            <person name="Banfield J.F."/>
        </authorList>
    </citation>
    <scope>NUCLEOTIDE SEQUENCE [LARGE SCALE GENOMIC DNA]</scope>
</reference>
<gene>
    <name evidence="1" type="ORF">A2642_03045</name>
</gene>
<evidence type="ECO:0008006" key="3">
    <source>
        <dbReference type="Google" id="ProtNLM"/>
    </source>
</evidence>
<dbReference type="Proteomes" id="UP000178700">
    <property type="component" value="Unassembled WGS sequence"/>
</dbReference>
<name>A0A1F6V764_9BACT</name>
<comment type="caution">
    <text evidence="1">The sequence shown here is derived from an EMBL/GenBank/DDBJ whole genome shotgun (WGS) entry which is preliminary data.</text>
</comment>